<reference evidence="2" key="1">
    <citation type="journal article" date="2019" name="Int. J. Syst. Evol. Microbiol.">
        <title>The Global Catalogue of Microorganisms (GCM) 10K type strain sequencing project: providing services to taxonomists for standard genome sequencing and annotation.</title>
        <authorList>
            <consortium name="The Broad Institute Genomics Platform"/>
            <consortium name="The Broad Institute Genome Sequencing Center for Infectious Disease"/>
            <person name="Wu L."/>
            <person name="Ma J."/>
        </authorList>
    </citation>
    <scope>NUCLEOTIDE SEQUENCE [LARGE SCALE GENOMIC DNA]</scope>
    <source>
        <strain evidence="2">CECT 7398</strain>
    </source>
</reference>
<dbReference type="EMBL" id="JAUFQC010000027">
    <property type="protein sequence ID" value="MDN3611851.1"/>
    <property type="molecule type" value="Genomic_DNA"/>
</dbReference>
<proteinExistence type="predicted"/>
<gene>
    <name evidence="1" type="ORF">QWZ16_19845</name>
</gene>
<sequence>MHYAISHHHHEFQYLTITPRKRSLKHQLFRVEKGLALVRFGKSEYAVEPNQAVWIPIDALCSVTYFPQTSVQKIEVSCRVRLTLPKQGGYVRLNELCHALLNRLKMTDHDTQAQQRLLAVVQTELTTLKPQLKESRLTQLINLWSPHCDSSMPADLQLALTFREAHKRLQSGVKKKQVIADLFDNNERLYTQIEKTVLGR</sequence>
<evidence type="ECO:0000313" key="2">
    <source>
        <dbReference type="Proteomes" id="UP001238540"/>
    </source>
</evidence>
<dbReference type="RefSeq" id="WP_170883793.1">
    <property type="nucleotide sequence ID" value="NZ_JABEYA020000008.1"/>
</dbReference>
<protein>
    <submittedName>
        <fullName evidence="1">AraC family transcriptional regulator</fullName>
    </submittedName>
</protein>
<name>A0ABT8BXR6_9VIBR</name>
<dbReference type="Proteomes" id="UP001238540">
    <property type="component" value="Unassembled WGS sequence"/>
</dbReference>
<evidence type="ECO:0000313" key="1">
    <source>
        <dbReference type="EMBL" id="MDN3611851.1"/>
    </source>
</evidence>
<keyword evidence="2" id="KW-1185">Reference proteome</keyword>
<accession>A0ABT8BXR6</accession>
<comment type="caution">
    <text evidence="1">The sequence shown here is derived from an EMBL/GenBank/DDBJ whole genome shotgun (WGS) entry which is preliminary data.</text>
</comment>
<organism evidence="1 2">
    <name type="scientific">Vibrio ostreicida</name>
    <dbReference type="NCBI Taxonomy" id="526588"/>
    <lineage>
        <taxon>Bacteria</taxon>
        <taxon>Pseudomonadati</taxon>
        <taxon>Pseudomonadota</taxon>
        <taxon>Gammaproteobacteria</taxon>
        <taxon>Vibrionales</taxon>
        <taxon>Vibrionaceae</taxon>
        <taxon>Vibrio</taxon>
    </lineage>
</organism>